<dbReference type="RefSeq" id="WP_076455926.1">
    <property type="nucleotide sequence ID" value="NZ_FTOB01000004.1"/>
</dbReference>
<dbReference type="InterPro" id="IPR021533">
    <property type="entry name" value="PepSY-like"/>
</dbReference>
<feature type="signal peptide" evidence="1">
    <location>
        <begin position="1"/>
        <end position="19"/>
    </location>
</feature>
<protein>
    <submittedName>
        <fullName evidence="3">Beta-lactamase-inhibitor-like, PepSY-like</fullName>
    </submittedName>
</protein>
<sequence length="147" mass="16999">MQKQILFLAALGTLSFSQAQDLPKSQVPSVILNRFNSQFPKATDVEWEMDGTLYNVEFEIGWNRDHDVWYDAEGKMVKQKEEIASKELPQAVHKTIETDFEGYSTDDVERITDEGKIFYKMELNSLLKQDWEVVFDANGNILSQIED</sequence>
<dbReference type="Gene3D" id="3.10.450.360">
    <property type="match status" value="1"/>
</dbReference>
<keyword evidence="4" id="KW-1185">Reference proteome</keyword>
<dbReference type="EMBL" id="FTOB01000004">
    <property type="protein sequence ID" value="SIS85727.1"/>
    <property type="molecule type" value="Genomic_DNA"/>
</dbReference>
<dbReference type="Pfam" id="PF11396">
    <property type="entry name" value="PepSY_like"/>
    <property type="match status" value="1"/>
</dbReference>
<proteinExistence type="predicted"/>
<reference evidence="3 4" key="1">
    <citation type="submission" date="2017-01" db="EMBL/GenBank/DDBJ databases">
        <authorList>
            <person name="Varghese N."/>
            <person name="Submissions S."/>
        </authorList>
    </citation>
    <scope>NUCLEOTIDE SEQUENCE [LARGE SCALE GENOMIC DNA]</scope>
    <source>
        <strain evidence="3 4">DSM 2061</strain>
    </source>
</reference>
<dbReference type="Proteomes" id="UP000185728">
    <property type="component" value="Unassembled WGS sequence"/>
</dbReference>
<keyword evidence="1" id="KW-0732">Signal</keyword>
<dbReference type="SUPFAM" id="SSF160574">
    <property type="entry name" value="BT0923-like"/>
    <property type="match status" value="1"/>
</dbReference>
<evidence type="ECO:0000256" key="1">
    <source>
        <dbReference type="SAM" id="SignalP"/>
    </source>
</evidence>
<feature type="domain" description="Putative beta-lactamase-inhibitor-like PepSY-like" evidence="2">
    <location>
        <begin position="54"/>
        <end position="142"/>
    </location>
</feature>
<name>A0ABY1L0S3_9FLAO</name>
<gene>
    <name evidence="3" type="ORF">SAMN05421766_104417</name>
</gene>
<evidence type="ECO:0000313" key="3">
    <source>
        <dbReference type="EMBL" id="SIS85727.1"/>
    </source>
</evidence>
<evidence type="ECO:0000259" key="2">
    <source>
        <dbReference type="Pfam" id="PF11396"/>
    </source>
</evidence>
<organism evidence="3 4">
    <name type="scientific">Zobellia uliginosa</name>
    <dbReference type="NCBI Taxonomy" id="143224"/>
    <lineage>
        <taxon>Bacteria</taxon>
        <taxon>Pseudomonadati</taxon>
        <taxon>Bacteroidota</taxon>
        <taxon>Flavobacteriia</taxon>
        <taxon>Flavobacteriales</taxon>
        <taxon>Flavobacteriaceae</taxon>
        <taxon>Zobellia</taxon>
    </lineage>
</organism>
<feature type="chain" id="PRO_5046839002" evidence="1">
    <location>
        <begin position="20"/>
        <end position="147"/>
    </location>
</feature>
<accession>A0ABY1L0S3</accession>
<comment type="caution">
    <text evidence="3">The sequence shown here is derived from an EMBL/GenBank/DDBJ whole genome shotgun (WGS) entry which is preliminary data.</text>
</comment>
<evidence type="ECO:0000313" key="4">
    <source>
        <dbReference type="Proteomes" id="UP000185728"/>
    </source>
</evidence>